<organism evidence="1 2">
    <name type="scientific">Psychroserpens burtonensis</name>
    <dbReference type="NCBI Taxonomy" id="49278"/>
    <lineage>
        <taxon>Bacteria</taxon>
        <taxon>Pseudomonadati</taxon>
        <taxon>Bacteroidota</taxon>
        <taxon>Flavobacteriia</taxon>
        <taxon>Flavobacteriales</taxon>
        <taxon>Flavobacteriaceae</taxon>
        <taxon>Psychroserpens</taxon>
    </lineage>
</organism>
<dbReference type="Pfam" id="PF02566">
    <property type="entry name" value="OsmC"/>
    <property type="match status" value="1"/>
</dbReference>
<dbReference type="InterPro" id="IPR036102">
    <property type="entry name" value="OsmC/Ohrsf"/>
</dbReference>
<accession>A0A5C7B8V6</accession>
<protein>
    <submittedName>
        <fullName evidence="1">Osmotically inducible protein OsmC</fullName>
    </submittedName>
</protein>
<dbReference type="Proteomes" id="UP000321938">
    <property type="component" value="Unassembled WGS sequence"/>
</dbReference>
<reference evidence="1 2" key="1">
    <citation type="submission" date="2019-08" db="EMBL/GenBank/DDBJ databases">
        <title>Genome of Psychroserpens burtonensis ACAM 167.</title>
        <authorList>
            <person name="Bowman J.P."/>
        </authorList>
    </citation>
    <scope>NUCLEOTIDE SEQUENCE [LARGE SCALE GENOMIC DNA]</scope>
    <source>
        <strain evidence="1 2">ACAM 167</strain>
    </source>
</reference>
<dbReference type="InterPro" id="IPR015946">
    <property type="entry name" value="KH_dom-like_a/b"/>
</dbReference>
<dbReference type="SUPFAM" id="SSF82784">
    <property type="entry name" value="OsmC-like"/>
    <property type="match status" value="1"/>
</dbReference>
<dbReference type="OrthoDB" id="9795405at2"/>
<dbReference type="PANTHER" id="PTHR42830">
    <property type="entry name" value="OSMOTICALLY INDUCIBLE FAMILY PROTEIN"/>
    <property type="match status" value="1"/>
</dbReference>
<comment type="caution">
    <text evidence="1">The sequence shown here is derived from an EMBL/GenBank/DDBJ whole genome shotgun (WGS) entry which is preliminary data.</text>
</comment>
<dbReference type="STRING" id="1123037.GCA_000425305_01993"/>
<dbReference type="Gene3D" id="3.30.300.20">
    <property type="match status" value="1"/>
</dbReference>
<dbReference type="PANTHER" id="PTHR42830:SF2">
    <property type="entry name" value="OSMC_OHR FAMILY PROTEIN"/>
    <property type="match status" value="1"/>
</dbReference>
<evidence type="ECO:0000313" key="2">
    <source>
        <dbReference type="Proteomes" id="UP000321938"/>
    </source>
</evidence>
<dbReference type="AlphaFoldDB" id="A0A5C7B8V6"/>
<name>A0A5C7B8V6_9FLAO</name>
<dbReference type="RefSeq" id="WP_028873672.1">
    <property type="nucleotide sequence ID" value="NZ_VOSB01000007.1"/>
</dbReference>
<gene>
    <name evidence="1" type="ORF">ES692_05770</name>
</gene>
<keyword evidence="2" id="KW-1185">Reference proteome</keyword>
<sequence length="155" mass="16965">MFKTQFKVQAKWSAKNALDVSVNGKTHQVFIDDKLPLTVSAAKAFKGDETKYNPEDLLLSALASCHMMSYFYVCAQNGIELIDYKDEAVGVLELKADGSGAFTSVVLNPIVTISKGEMIDKAVSLHKEANILCFIANSCNFLITHNVVVKVTSDK</sequence>
<dbReference type="InterPro" id="IPR003718">
    <property type="entry name" value="OsmC/Ohr_fam"/>
</dbReference>
<proteinExistence type="predicted"/>
<dbReference type="InterPro" id="IPR052707">
    <property type="entry name" value="OsmC_Ohr_Peroxiredoxin"/>
</dbReference>
<dbReference type="EMBL" id="VOSB01000007">
    <property type="protein sequence ID" value="TXE18548.1"/>
    <property type="molecule type" value="Genomic_DNA"/>
</dbReference>
<evidence type="ECO:0000313" key="1">
    <source>
        <dbReference type="EMBL" id="TXE18548.1"/>
    </source>
</evidence>